<evidence type="ECO:0000259" key="3">
    <source>
        <dbReference type="PROSITE" id="PS51059"/>
    </source>
</evidence>
<keyword evidence="1" id="KW-0808">Transferase</keyword>
<dbReference type="Pfam" id="PF00644">
    <property type="entry name" value="PARP"/>
    <property type="match status" value="1"/>
</dbReference>
<keyword evidence="5" id="KW-1185">Reference proteome</keyword>
<feature type="compositionally biased region" description="Polar residues" evidence="2">
    <location>
        <begin position="80"/>
        <end position="93"/>
    </location>
</feature>
<dbReference type="SUPFAM" id="SSF56399">
    <property type="entry name" value="ADP-ribosylation"/>
    <property type="match status" value="1"/>
</dbReference>
<evidence type="ECO:0000256" key="2">
    <source>
        <dbReference type="SAM" id="MobiDB-lite"/>
    </source>
</evidence>
<feature type="region of interest" description="Disordered" evidence="2">
    <location>
        <begin position="15"/>
        <end position="93"/>
    </location>
</feature>
<dbReference type="Gene3D" id="3.90.228.10">
    <property type="match status" value="1"/>
</dbReference>
<dbReference type="EMBL" id="OU898283">
    <property type="protein sequence ID" value="CAG9839184.1"/>
    <property type="molecule type" value="Genomic_DNA"/>
</dbReference>
<dbReference type="GO" id="GO:0003950">
    <property type="term" value="F:NAD+ poly-ADP-ribosyltransferase activity"/>
    <property type="evidence" value="ECO:0007669"/>
    <property type="project" value="UniProtKB-UniRule"/>
</dbReference>
<feature type="domain" description="PARP catalytic" evidence="3">
    <location>
        <begin position="124"/>
        <end position="324"/>
    </location>
</feature>
<dbReference type="AlphaFoldDB" id="A0A9N9XF56"/>
<evidence type="ECO:0000313" key="5">
    <source>
        <dbReference type="Proteomes" id="UP001153709"/>
    </source>
</evidence>
<organism evidence="4 5">
    <name type="scientific">Diabrotica balteata</name>
    <name type="common">Banded cucumber beetle</name>
    <dbReference type="NCBI Taxonomy" id="107213"/>
    <lineage>
        <taxon>Eukaryota</taxon>
        <taxon>Metazoa</taxon>
        <taxon>Ecdysozoa</taxon>
        <taxon>Arthropoda</taxon>
        <taxon>Hexapoda</taxon>
        <taxon>Insecta</taxon>
        <taxon>Pterygota</taxon>
        <taxon>Neoptera</taxon>
        <taxon>Endopterygota</taxon>
        <taxon>Coleoptera</taxon>
        <taxon>Polyphaga</taxon>
        <taxon>Cucujiformia</taxon>
        <taxon>Chrysomeloidea</taxon>
        <taxon>Chrysomelidae</taxon>
        <taxon>Galerucinae</taxon>
        <taxon>Diabroticina</taxon>
        <taxon>Diabroticites</taxon>
        <taxon>Diabrotica</taxon>
    </lineage>
</organism>
<dbReference type="PANTHER" id="PTHR45740">
    <property type="entry name" value="POLY [ADP-RIBOSE] POLYMERASE"/>
    <property type="match status" value="1"/>
</dbReference>
<protein>
    <recommendedName>
        <fullName evidence="1">Poly [ADP-ribose] polymerase</fullName>
        <shortName evidence="1">PARP</shortName>
        <ecNumber evidence="1">2.4.2.-</ecNumber>
    </recommendedName>
</protein>
<sequence>MGNCCCGDIDNTYDGPIRSTRSSAPSSIVITTPPTLNLSNDRASIRPNAVTDNTARTPGCGPTSSKTNRGRPRDRRDNNKTLASSGRHLSSSKMINQRSTINTNRTTYHVLVREDPEIVTQLLNTFSNFYINLTDDVYQLERLREESLEYQRIKSIFFQSNKSFFKLHSIEKVHNPYLLIQYGLKKYEYTRKRISYRETLLFHGTKKANIDNICRNNFNWRLKGTVVGSRFGQGVCFASVAYFSTHYCDEGYNKVMIIANVLIGSSCRGNTNMTIPPYNFDTSTNDKQNVYVKYNDNTFYPTYLIHFGGIDYKKKYRPSISEGD</sequence>
<dbReference type="PANTHER" id="PTHR45740:SF2">
    <property type="entry name" value="POLY [ADP-RIBOSE] POLYMERASE"/>
    <property type="match status" value="1"/>
</dbReference>
<reference evidence="4" key="1">
    <citation type="submission" date="2022-01" db="EMBL/GenBank/DDBJ databases">
        <authorList>
            <person name="King R."/>
        </authorList>
    </citation>
    <scope>NUCLEOTIDE SEQUENCE</scope>
</reference>
<feature type="compositionally biased region" description="Polar residues" evidence="2">
    <location>
        <begin position="19"/>
        <end position="42"/>
    </location>
</feature>
<name>A0A9N9XF56_DIABA</name>
<evidence type="ECO:0000256" key="1">
    <source>
        <dbReference type="RuleBase" id="RU362114"/>
    </source>
</evidence>
<gene>
    <name evidence="4" type="ORF">DIABBA_LOCUS11976</name>
</gene>
<accession>A0A9N9XF56</accession>
<dbReference type="GO" id="GO:0005634">
    <property type="term" value="C:nucleus"/>
    <property type="evidence" value="ECO:0007669"/>
    <property type="project" value="TreeGrafter"/>
</dbReference>
<dbReference type="Proteomes" id="UP001153709">
    <property type="component" value="Chromosome 8"/>
</dbReference>
<feature type="compositionally biased region" description="Polar residues" evidence="2">
    <location>
        <begin position="50"/>
        <end position="67"/>
    </location>
</feature>
<keyword evidence="1" id="KW-0328">Glycosyltransferase</keyword>
<dbReference type="GO" id="GO:1990404">
    <property type="term" value="F:NAD+-protein mono-ADP-ribosyltransferase activity"/>
    <property type="evidence" value="ECO:0007669"/>
    <property type="project" value="TreeGrafter"/>
</dbReference>
<dbReference type="EC" id="2.4.2.-" evidence="1"/>
<evidence type="ECO:0000313" key="4">
    <source>
        <dbReference type="EMBL" id="CAG9839184.1"/>
    </source>
</evidence>
<proteinExistence type="predicted"/>
<keyword evidence="1" id="KW-0520">NAD</keyword>
<dbReference type="OrthoDB" id="6133115at2759"/>
<dbReference type="PROSITE" id="PS51059">
    <property type="entry name" value="PARP_CATALYTIC"/>
    <property type="match status" value="1"/>
</dbReference>
<dbReference type="InterPro" id="IPR012317">
    <property type="entry name" value="Poly(ADP-ribose)pol_cat_dom"/>
</dbReference>
<dbReference type="InterPro" id="IPR051712">
    <property type="entry name" value="ARTD-AVP"/>
</dbReference>